<sequence>MEWTIDSSEKAALPPGTAIVEKEVTERIVYGCPCCTSVYDTLNVLGEHIEAHLRKNGYDFYLFYGKNRTLSAFFFVALRPPVPRLLLPLIKRAHLYNSNHYQES</sequence>
<gene>
    <name evidence="2" type="ORF">DM01DRAFT_1331460</name>
</gene>
<dbReference type="PROSITE" id="PS00028">
    <property type="entry name" value="ZINC_FINGER_C2H2_1"/>
    <property type="match status" value="1"/>
</dbReference>
<dbReference type="InterPro" id="IPR013087">
    <property type="entry name" value="Znf_C2H2_type"/>
</dbReference>
<reference evidence="2 3" key="1">
    <citation type="submission" date="2016-07" db="EMBL/GenBank/DDBJ databases">
        <title>Pervasive Adenine N6-methylation of Active Genes in Fungi.</title>
        <authorList>
            <consortium name="DOE Joint Genome Institute"/>
            <person name="Mondo S.J."/>
            <person name="Dannebaum R.O."/>
            <person name="Kuo R.C."/>
            <person name="Labutti K."/>
            <person name="Haridas S."/>
            <person name="Kuo A."/>
            <person name="Salamov A."/>
            <person name="Ahrendt S.R."/>
            <person name="Lipzen A."/>
            <person name="Sullivan W."/>
            <person name="Andreopoulos W.B."/>
            <person name="Clum A."/>
            <person name="Lindquist E."/>
            <person name="Daum C."/>
            <person name="Ramamoorthy G.K."/>
            <person name="Gryganskyi A."/>
            <person name="Culley D."/>
            <person name="Magnuson J.K."/>
            <person name="James T.Y."/>
            <person name="O'Malley M.A."/>
            <person name="Stajich J.E."/>
            <person name="Spatafora J.W."/>
            <person name="Visel A."/>
            <person name="Grigoriev I.V."/>
        </authorList>
    </citation>
    <scope>NUCLEOTIDE SEQUENCE [LARGE SCALE GENOMIC DNA]</scope>
    <source>
        <strain evidence="2 3">NRRL 3301</strain>
    </source>
</reference>
<feature type="domain" description="C2H2-type" evidence="1">
    <location>
        <begin position="32"/>
        <end position="52"/>
    </location>
</feature>
<evidence type="ECO:0000313" key="2">
    <source>
        <dbReference type="EMBL" id="ORX61985.1"/>
    </source>
</evidence>
<comment type="caution">
    <text evidence="2">The sequence shown here is derived from an EMBL/GenBank/DDBJ whole genome shotgun (WGS) entry which is preliminary data.</text>
</comment>
<protein>
    <recommendedName>
        <fullName evidence="1">C2H2-type domain-containing protein</fullName>
    </recommendedName>
</protein>
<keyword evidence="3" id="KW-1185">Reference proteome</keyword>
<dbReference type="EMBL" id="MCGT01000002">
    <property type="protein sequence ID" value="ORX61985.1"/>
    <property type="molecule type" value="Genomic_DNA"/>
</dbReference>
<evidence type="ECO:0000259" key="1">
    <source>
        <dbReference type="PROSITE" id="PS00028"/>
    </source>
</evidence>
<dbReference type="AlphaFoldDB" id="A0A1X2GVC3"/>
<dbReference type="Proteomes" id="UP000242146">
    <property type="component" value="Unassembled WGS sequence"/>
</dbReference>
<accession>A0A1X2GVC3</accession>
<evidence type="ECO:0000313" key="3">
    <source>
        <dbReference type="Proteomes" id="UP000242146"/>
    </source>
</evidence>
<proteinExistence type="predicted"/>
<name>A0A1X2GVC3_9FUNG</name>
<organism evidence="2 3">
    <name type="scientific">Hesseltinella vesiculosa</name>
    <dbReference type="NCBI Taxonomy" id="101127"/>
    <lineage>
        <taxon>Eukaryota</taxon>
        <taxon>Fungi</taxon>
        <taxon>Fungi incertae sedis</taxon>
        <taxon>Mucoromycota</taxon>
        <taxon>Mucoromycotina</taxon>
        <taxon>Mucoromycetes</taxon>
        <taxon>Mucorales</taxon>
        <taxon>Cunninghamellaceae</taxon>
        <taxon>Hesseltinella</taxon>
    </lineage>
</organism>